<proteinExistence type="predicted"/>
<gene>
    <name evidence="2" type="ORF">QE152_g16036</name>
</gene>
<accession>A0AAW1L6B0</accession>
<dbReference type="PANTHER" id="PTHR47481">
    <property type="match status" value="1"/>
</dbReference>
<dbReference type="EMBL" id="JASPKY010000162">
    <property type="protein sequence ID" value="KAK9729214.1"/>
    <property type="molecule type" value="Genomic_DNA"/>
</dbReference>
<keyword evidence="3" id="KW-1185">Reference proteome</keyword>
<dbReference type="Pfam" id="PF14223">
    <property type="entry name" value="Retrotran_gag_2"/>
    <property type="match status" value="1"/>
</dbReference>
<evidence type="ECO:0000313" key="2">
    <source>
        <dbReference type="EMBL" id="KAK9729214.1"/>
    </source>
</evidence>
<name>A0AAW1L6B0_POPJA</name>
<protein>
    <submittedName>
        <fullName evidence="2">Uncharacterized protein</fullName>
    </submittedName>
</protein>
<feature type="coiled-coil region" evidence="1">
    <location>
        <begin position="238"/>
        <end position="274"/>
    </location>
</feature>
<evidence type="ECO:0000256" key="1">
    <source>
        <dbReference type="SAM" id="Coils"/>
    </source>
</evidence>
<sequence>MENILLNMPGTTASVTATSLKLEGLTNWCTWKFQVKIILQALDIYGVVDGSMVKPENGADQSSWLQKDAKAQSILVTRLSNKVMLQVMTCDSAKAIWDKLHVIYEQTSETSLHLLQQKFFGMQYNTGEDIATFLARIEENVSQIKQLKGEVPEKMVITKIITSLPDMYKHFVSAWDSVQSEKQTLSELTARLLIEEQRTNNRQEYALKDVVFIKDVGTKEKDRESNEEELVEEIVSTSDQLNTTVQSVSEEIERADEENRVEDETRKCEDIQTARRIIKQPKWLGDYEMNFMSTCEPSSYEEATNAKDSKQWLEAIDREIDTLKRNNTWTEVNMLYLAVFRSNTNIEDTDEQCLLSSLQTVDAEDGAECGTDSGLTEFLLRNLSLRFFIIEDIDEESADVFCFTEPEYHENPGKSQPFPINMSGSAICICRRWLMTPNNNVVKVMKVMEQVFYEMHGTFLSNEKYLFKELNGRTIARLQDIAMPD</sequence>
<evidence type="ECO:0000313" key="3">
    <source>
        <dbReference type="Proteomes" id="UP001458880"/>
    </source>
</evidence>
<organism evidence="2 3">
    <name type="scientific">Popillia japonica</name>
    <name type="common">Japanese beetle</name>
    <dbReference type="NCBI Taxonomy" id="7064"/>
    <lineage>
        <taxon>Eukaryota</taxon>
        <taxon>Metazoa</taxon>
        <taxon>Ecdysozoa</taxon>
        <taxon>Arthropoda</taxon>
        <taxon>Hexapoda</taxon>
        <taxon>Insecta</taxon>
        <taxon>Pterygota</taxon>
        <taxon>Neoptera</taxon>
        <taxon>Endopterygota</taxon>
        <taxon>Coleoptera</taxon>
        <taxon>Polyphaga</taxon>
        <taxon>Scarabaeiformia</taxon>
        <taxon>Scarabaeidae</taxon>
        <taxon>Rutelinae</taxon>
        <taxon>Popillia</taxon>
    </lineage>
</organism>
<dbReference type="Proteomes" id="UP001458880">
    <property type="component" value="Unassembled WGS sequence"/>
</dbReference>
<reference evidence="2 3" key="1">
    <citation type="journal article" date="2024" name="BMC Genomics">
        <title>De novo assembly and annotation of Popillia japonica's genome with initial clues to its potential as an invasive pest.</title>
        <authorList>
            <person name="Cucini C."/>
            <person name="Boschi S."/>
            <person name="Funari R."/>
            <person name="Cardaioli E."/>
            <person name="Iannotti N."/>
            <person name="Marturano G."/>
            <person name="Paoli F."/>
            <person name="Bruttini M."/>
            <person name="Carapelli A."/>
            <person name="Frati F."/>
            <person name="Nardi F."/>
        </authorList>
    </citation>
    <scope>NUCLEOTIDE SEQUENCE [LARGE SCALE GENOMIC DNA]</scope>
    <source>
        <strain evidence="2">DMR45628</strain>
    </source>
</reference>
<comment type="caution">
    <text evidence="2">The sequence shown here is derived from an EMBL/GenBank/DDBJ whole genome shotgun (WGS) entry which is preliminary data.</text>
</comment>
<dbReference type="AlphaFoldDB" id="A0AAW1L6B0"/>
<keyword evidence="1" id="KW-0175">Coiled coil</keyword>
<dbReference type="PANTHER" id="PTHR47481:SF7">
    <property type="entry name" value="CCHC-TYPE DOMAIN-CONTAINING PROTEIN"/>
    <property type="match status" value="1"/>
</dbReference>